<evidence type="ECO:0000256" key="2">
    <source>
        <dbReference type="SAM" id="Phobius"/>
    </source>
</evidence>
<feature type="signal peptide" evidence="3">
    <location>
        <begin position="1"/>
        <end position="25"/>
    </location>
</feature>
<dbReference type="EMBL" id="BMAR01000001">
    <property type="protein sequence ID" value="GFR41301.1"/>
    <property type="molecule type" value="Genomic_DNA"/>
</dbReference>
<keyword evidence="2" id="KW-0472">Membrane</keyword>
<accession>A0AAD3HI07</accession>
<keyword evidence="2" id="KW-1133">Transmembrane helix</keyword>
<evidence type="ECO:0000313" key="4">
    <source>
        <dbReference type="EMBL" id="GFR41301.1"/>
    </source>
</evidence>
<feature type="transmembrane region" description="Helical" evidence="2">
    <location>
        <begin position="130"/>
        <end position="158"/>
    </location>
</feature>
<feature type="region of interest" description="Disordered" evidence="1">
    <location>
        <begin position="297"/>
        <end position="362"/>
    </location>
</feature>
<proteinExistence type="predicted"/>
<reference evidence="4 5" key="1">
    <citation type="journal article" date="2021" name="Sci. Rep.">
        <title>Genome sequencing of the multicellular alga Astrephomene provides insights into convergent evolution of germ-soma differentiation.</title>
        <authorList>
            <person name="Yamashita S."/>
            <person name="Yamamoto K."/>
            <person name="Matsuzaki R."/>
            <person name="Suzuki S."/>
            <person name="Yamaguchi H."/>
            <person name="Hirooka S."/>
            <person name="Minakuchi Y."/>
            <person name="Miyagishima S."/>
            <person name="Kawachi M."/>
            <person name="Toyoda A."/>
            <person name="Nozaki H."/>
        </authorList>
    </citation>
    <scope>NUCLEOTIDE SEQUENCE [LARGE SCALE GENOMIC DNA]</scope>
    <source>
        <strain evidence="4 5">NIES-4017</strain>
    </source>
</reference>
<feature type="transmembrane region" description="Helical" evidence="2">
    <location>
        <begin position="66"/>
        <end position="89"/>
    </location>
</feature>
<keyword evidence="3" id="KW-0732">Signal</keyword>
<organism evidence="4 5">
    <name type="scientific">Astrephomene gubernaculifera</name>
    <dbReference type="NCBI Taxonomy" id="47775"/>
    <lineage>
        <taxon>Eukaryota</taxon>
        <taxon>Viridiplantae</taxon>
        <taxon>Chlorophyta</taxon>
        <taxon>core chlorophytes</taxon>
        <taxon>Chlorophyceae</taxon>
        <taxon>CS clade</taxon>
        <taxon>Chlamydomonadales</taxon>
        <taxon>Astrephomenaceae</taxon>
        <taxon>Astrephomene</taxon>
    </lineage>
</organism>
<dbReference type="Proteomes" id="UP001054857">
    <property type="component" value="Unassembled WGS sequence"/>
</dbReference>
<name>A0AAD3HI07_9CHLO</name>
<evidence type="ECO:0000313" key="5">
    <source>
        <dbReference type="Proteomes" id="UP001054857"/>
    </source>
</evidence>
<feature type="chain" id="PRO_5041896771" evidence="3">
    <location>
        <begin position="26"/>
        <end position="362"/>
    </location>
</feature>
<gene>
    <name evidence="4" type="ORF">Agub_g1977</name>
</gene>
<sequence>MVQTRWTCSLAIMLLVLCKCHVTSSRHIASLEDFDHDMQLSRQLLQSQDRNQTDTGRDPYRFAEAITLYCLFALFVIASVITCILGLVVTLQWPNPHICCYRTPYSDIPALESCGCCALHRMNIGFGVTWLALLVLLVLAYVYLMPVAAVLAVLHAAVGYRLVRQIKASYGRNRSGGGAGGIAQQLQLSGSATDPPGLVTGVVVTAPPPPGVAIPGIPVMLVPLTVAEVGAQLHTQHAFNRQQQTAAAEGTAAAGRPAAAVLPPAACSPMSRGPSRSGVALPPVVAAADALQEGAAAEGCSSQATQGAQSPAQLPQQGRPEQQGAQQQQQLSHAGQQHEGHPQPQVGQPDVGEREDGSVLHR</sequence>
<protein>
    <submittedName>
        <fullName evidence="4">Uncharacterized protein</fullName>
    </submittedName>
</protein>
<keyword evidence="5" id="KW-1185">Reference proteome</keyword>
<evidence type="ECO:0000256" key="1">
    <source>
        <dbReference type="SAM" id="MobiDB-lite"/>
    </source>
</evidence>
<feature type="compositionally biased region" description="Polar residues" evidence="1">
    <location>
        <begin position="300"/>
        <end position="315"/>
    </location>
</feature>
<evidence type="ECO:0000256" key="3">
    <source>
        <dbReference type="SAM" id="SignalP"/>
    </source>
</evidence>
<comment type="caution">
    <text evidence="4">The sequence shown here is derived from an EMBL/GenBank/DDBJ whole genome shotgun (WGS) entry which is preliminary data.</text>
</comment>
<dbReference type="AlphaFoldDB" id="A0AAD3HI07"/>
<feature type="compositionally biased region" description="Low complexity" evidence="1">
    <location>
        <begin position="316"/>
        <end position="335"/>
    </location>
</feature>
<keyword evidence="2" id="KW-0812">Transmembrane</keyword>
<feature type="compositionally biased region" description="Basic and acidic residues" evidence="1">
    <location>
        <begin position="351"/>
        <end position="362"/>
    </location>
</feature>